<dbReference type="GO" id="GO:0016740">
    <property type="term" value="F:transferase activity"/>
    <property type="evidence" value="ECO:0007669"/>
    <property type="project" value="UniProtKB-KW"/>
</dbReference>
<proteinExistence type="predicted"/>
<evidence type="ECO:0008006" key="3">
    <source>
        <dbReference type="Google" id="ProtNLM"/>
    </source>
</evidence>
<dbReference type="Gramene" id="PRQ52860">
    <property type="protein sequence ID" value="PRQ52860"/>
    <property type="gene ID" value="RchiOBHm_Chr2g0160121"/>
</dbReference>
<comment type="caution">
    <text evidence="1">The sequence shown here is derived from an EMBL/GenBank/DDBJ whole genome shotgun (WGS) entry which is preliminary data.</text>
</comment>
<dbReference type="AlphaFoldDB" id="A0A2P6S2F5"/>
<gene>
    <name evidence="1" type="ORF">RchiOBHm_Chr2g0160121</name>
</gene>
<keyword evidence="1" id="KW-0808">Transferase</keyword>
<keyword evidence="2" id="KW-1185">Reference proteome</keyword>
<protein>
    <recommendedName>
        <fullName evidence="3">Serine-threonine/tyrosine-protein kinase catalytic domain-containing protein</fullName>
    </recommendedName>
</protein>
<evidence type="ECO:0000313" key="2">
    <source>
        <dbReference type="Proteomes" id="UP000238479"/>
    </source>
</evidence>
<sequence>MGRIFSKKSDVYTFGVLVLEIISSKKTTGFYLSTARLSSLCMEVVEQRQGIAVSRS</sequence>
<evidence type="ECO:0000313" key="1">
    <source>
        <dbReference type="EMBL" id="PRQ52860.1"/>
    </source>
</evidence>
<name>A0A2P6S2F5_ROSCH</name>
<accession>A0A2P6S2F5</accession>
<dbReference type="EMBL" id="PDCK01000040">
    <property type="protein sequence ID" value="PRQ52860.1"/>
    <property type="molecule type" value="Genomic_DNA"/>
</dbReference>
<reference evidence="1 2" key="1">
    <citation type="journal article" date="2018" name="Nat. Genet.">
        <title>The Rosa genome provides new insights in the design of modern roses.</title>
        <authorList>
            <person name="Bendahmane M."/>
        </authorList>
    </citation>
    <scope>NUCLEOTIDE SEQUENCE [LARGE SCALE GENOMIC DNA]</scope>
    <source>
        <strain evidence="2">cv. Old Blush</strain>
    </source>
</reference>
<organism evidence="1 2">
    <name type="scientific">Rosa chinensis</name>
    <name type="common">China rose</name>
    <dbReference type="NCBI Taxonomy" id="74649"/>
    <lineage>
        <taxon>Eukaryota</taxon>
        <taxon>Viridiplantae</taxon>
        <taxon>Streptophyta</taxon>
        <taxon>Embryophyta</taxon>
        <taxon>Tracheophyta</taxon>
        <taxon>Spermatophyta</taxon>
        <taxon>Magnoliopsida</taxon>
        <taxon>eudicotyledons</taxon>
        <taxon>Gunneridae</taxon>
        <taxon>Pentapetalae</taxon>
        <taxon>rosids</taxon>
        <taxon>fabids</taxon>
        <taxon>Rosales</taxon>
        <taxon>Rosaceae</taxon>
        <taxon>Rosoideae</taxon>
        <taxon>Rosoideae incertae sedis</taxon>
        <taxon>Rosa</taxon>
    </lineage>
</organism>
<dbReference type="Proteomes" id="UP000238479">
    <property type="component" value="Chromosome 2"/>
</dbReference>